<evidence type="ECO:0000313" key="11">
    <source>
        <dbReference type="Proteomes" id="UP000199317"/>
    </source>
</evidence>
<protein>
    <submittedName>
        <fullName evidence="10">Polar amino acid transport system permease protein</fullName>
    </submittedName>
</protein>
<evidence type="ECO:0000256" key="5">
    <source>
        <dbReference type="ARBA" id="ARBA00022692"/>
    </source>
</evidence>
<dbReference type="PANTHER" id="PTHR30614">
    <property type="entry name" value="MEMBRANE COMPONENT OF AMINO ACID ABC TRANSPORTER"/>
    <property type="match status" value="1"/>
</dbReference>
<dbReference type="CDD" id="cd06261">
    <property type="entry name" value="TM_PBP2"/>
    <property type="match status" value="1"/>
</dbReference>
<proteinExistence type="inferred from homology"/>
<evidence type="ECO:0000256" key="4">
    <source>
        <dbReference type="ARBA" id="ARBA00022475"/>
    </source>
</evidence>
<dbReference type="InterPro" id="IPR035906">
    <property type="entry name" value="MetI-like_sf"/>
</dbReference>
<dbReference type="InterPro" id="IPR043429">
    <property type="entry name" value="ArtM/GltK/GlnP/TcyL/YhdX-like"/>
</dbReference>
<feature type="domain" description="ABC transmembrane type-1" evidence="9">
    <location>
        <begin position="16"/>
        <end position="204"/>
    </location>
</feature>
<comment type="similarity">
    <text evidence="2">Belongs to the binding-protein-dependent transport system permease family. HisMQ subfamily.</text>
</comment>
<dbReference type="AlphaFoldDB" id="A0A1H0MD80"/>
<comment type="subcellular location">
    <subcellularLocation>
        <location evidence="1">Cell inner membrane</location>
        <topology evidence="1">Multi-pass membrane protein</topology>
    </subcellularLocation>
    <subcellularLocation>
        <location evidence="8">Cell membrane</location>
        <topology evidence="8">Multi-pass membrane protein</topology>
    </subcellularLocation>
</comment>
<evidence type="ECO:0000256" key="6">
    <source>
        <dbReference type="ARBA" id="ARBA00022989"/>
    </source>
</evidence>
<dbReference type="OrthoDB" id="7026155at2"/>
<feature type="transmembrane region" description="Helical" evidence="8">
    <location>
        <begin position="20"/>
        <end position="40"/>
    </location>
</feature>
<dbReference type="Pfam" id="PF00528">
    <property type="entry name" value="BPD_transp_1"/>
    <property type="match status" value="1"/>
</dbReference>
<accession>A0A1H0MD80</accession>
<reference evidence="11" key="1">
    <citation type="submission" date="2016-10" db="EMBL/GenBank/DDBJ databases">
        <authorList>
            <person name="Varghese N."/>
            <person name="Submissions S."/>
        </authorList>
    </citation>
    <scope>NUCLEOTIDE SEQUENCE [LARGE SCALE GENOMIC DNA]</scope>
    <source>
        <strain evidence="11">DSM 17101</strain>
    </source>
</reference>
<dbReference type="PROSITE" id="PS50928">
    <property type="entry name" value="ABC_TM1"/>
    <property type="match status" value="1"/>
</dbReference>
<dbReference type="SUPFAM" id="SSF161098">
    <property type="entry name" value="MetI-like"/>
    <property type="match status" value="1"/>
</dbReference>
<evidence type="ECO:0000256" key="3">
    <source>
        <dbReference type="ARBA" id="ARBA00022448"/>
    </source>
</evidence>
<dbReference type="GO" id="GO:0006865">
    <property type="term" value="P:amino acid transport"/>
    <property type="evidence" value="ECO:0007669"/>
    <property type="project" value="TreeGrafter"/>
</dbReference>
<keyword evidence="5 8" id="KW-0812">Transmembrane</keyword>
<dbReference type="GO" id="GO:0022857">
    <property type="term" value="F:transmembrane transporter activity"/>
    <property type="evidence" value="ECO:0007669"/>
    <property type="project" value="InterPro"/>
</dbReference>
<keyword evidence="3 8" id="KW-0813">Transport</keyword>
<keyword evidence="6 8" id="KW-1133">Transmembrane helix</keyword>
<evidence type="ECO:0000256" key="2">
    <source>
        <dbReference type="ARBA" id="ARBA00010072"/>
    </source>
</evidence>
<keyword evidence="11" id="KW-1185">Reference proteome</keyword>
<evidence type="ECO:0000313" key="10">
    <source>
        <dbReference type="EMBL" id="SDO78281.1"/>
    </source>
</evidence>
<keyword evidence="4" id="KW-1003">Cell membrane</keyword>
<name>A0A1H0MD80_9BURK</name>
<evidence type="ECO:0000256" key="7">
    <source>
        <dbReference type="ARBA" id="ARBA00023136"/>
    </source>
</evidence>
<dbReference type="RefSeq" id="WP_092832438.1">
    <property type="nucleotide sequence ID" value="NZ_FNJL01000003.1"/>
</dbReference>
<evidence type="ECO:0000259" key="9">
    <source>
        <dbReference type="PROSITE" id="PS50928"/>
    </source>
</evidence>
<evidence type="ECO:0000256" key="1">
    <source>
        <dbReference type="ARBA" id="ARBA00004429"/>
    </source>
</evidence>
<dbReference type="Gene3D" id="1.10.3720.10">
    <property type="entry name" value="MetI-like"/>
    <property type="match status" value="1"/>
</dbReference>
<dbReference type="EMBL" id="FNJL01000003">
    <property type="protein sequence ID" value="SDO78281.1"/>
    <property type="molecule type" value="Genomic_DNA"/>
</dbReference>
<evidence type="ECO:0000256" key="8">
    <source>
        <dbReference type="RuleBase" id="RU363032"/>
    </source>
</evidence>
<feature type="transmembrane region" description="Helical" evidence="8">
    <location>
        <begin position="52"/>
        <end position="75"/>
    </location>
</feature>
<gene>
    <name evidence="10" type="ORF">SAMN04489708_103216</name>
</gene>
<keyword evidence="7 8" id="KW-0472">Membrane</keyword>
<dbReference type="GO" id="GO:0043190">
    <property type="term" value="C:ATP-binding cassette (ABC) transporter complex"/>
    <property type="evidence" value="ECO:0007669"/>
    <property type="project" value="InterPro"/>
</dbReference>
<dbReference type="PANTHER" id="PTHR30614:SF41">
    <property type="entry name" value="INNER MEMBRANE AMINO-ACID ABC TRANSPORTER PERMEASE PROTEIN YHDY"/>
    <property type="match status" value="1"/>
</dbReference>
<sequence length="220" mass="23491">MSNTFVNELWLLLGGLGRTLLVSVIGIAMGVVLGMLLGAARHARIPVLSPLIACYANLFRCTPLLVQVVMLYFALPDLGIKLSPFDTSWLALGLWGAAYHTEIFRAGYGAVNPNEVIAARALGMSAPRAFLDVTLPLGARASIPAATTMAITQFRSSSFMIAVGYQELTYVANRMVADTFKVFEVFGIAALAYLVVSNIIAVVSRRLERAVAVPGLGATK</sequence>
<dbReference type="InterPro" id="IPR000515">
    <property type="entry name" value="MetI-like"/>
</dbReference>
<feature type="transmembrane region" description="Helical" evidence="8">
    <location>
        <begin position="185"/>
        <end position="203"/>
    </location>
</feature>
<dbReference type="NCBIfam" id="TIGR01726">
    <property type="entry name" value="HEQRo_perm_3TM"/>
    <property type="match status" value="1"/>
</dbReference>
<organism evidence="10 11">
    <name type="scientific">Paracidovorax cattleyae</name>
    <dbReference type="NCBI Taxonomy" id="80868"/>
    <lineage>
        <taxon>Bacteria</taxon>
        <taxon>Pseudomonadati</taxon>
        <taxon>Pseudomonadota</taxon>
        <taxon>Betaproteobacteria</taxon>
        <taxon>Burkholderiales</taxon>
        <taxon>Comamonadaceae</taxon>
        <taxon>Paracidovorax</taxon>
    </lineage>
</organism>
<dbReference type="InterPro" id="IPR010065">
    <property type="entry name" value="AA_ABC_transptr_permease_3TM"/>
</dbReference>
<dbReference type="Proteomes" id="UP000199317">
    <property type="component" value="Unassembled WGS sequence"/>
</dbReference>